<keyword evidence="3" id="KW-1003">Cell membrane</keyword>
<dbReference type="OrthoDB" id="1522724at2"/>
<gene>
    <name evidence="10" type="ORF">DW060_09155</name>
</gene>
<feature type="transmembrane region" description="Helical" evidence="7">
    <location>
        <begin position="280"/>
        <end position="306"/>
    </location>
</feature>
<reference evidence="10 11" key="1">
    <citation type="submission" date="2018-08" db="EMBL/GenBank/DDBJ databases">
        <title>A genome reference for cultivated species of the human gut microbiota.</title>
        <authorList>
            <person name="Zou Y."/>
            <person name="Xue W."/>
            <person name="Luo G."/>
        </authorList>
    </citation>
    <scope>NUCLEOTIDE SEQUENCE [LARGE SCALE GENOMIC DNA]</scope>
    <source>
        <strain evidence="10 11">AF42-9</strain>
    </source>
</reference>
<feature type="transmembrane region" description="Helical" evidence="7">
    <location>
        <begin position="21"/>
        <end position="48"/>
    </location>
</feature>
<comment type="similarity">
    <text evidence="2">Belongs to the ABC-4 integral membrane protein family. LolC/E subfamily.</text>
</comment>
<comment type="caution">
    <text evidence="10">The sequence shown here is derived from an EMBL/GenBank/DDBJ whole genome shotgun (WGS) entry which is preliminary data.</text>
</comment>
<evidence type="ECO:0000256" key="4">
    <source>
        <dbReference type="ARBA" id="ARBA00022692"/>
    </source>
</evidence>
<dbReference type="AlphaFoldDB" id="A0A415GJA2"/>
<evidence type="ECO:0000256" key="2">
    <source>
        <dbReference type="ARBA" id="ARBA00005236"/>
    </source>
</evidence>
<keyword evidence="6 7" id="KW-0472">Membrane</keyword>
<dbReference type="EMBL" id="QRNO01000045">
    <property type="protein sequence ID" value="RHK49315.1"/>
    <property type="molecule type" value="Genomic_DNA"/>
</dbReference>
<keyword evidence="11" id="KW-1185">Reference proteome</keyword>
<dbReference type="Pfam" id="PF02687">
    <property type="entry name" value="FtsX"/>
    <property type="match status" value="1"/>
</dbReference>
<evidence type="ECO:0000259" key="8">
    <source>
        <dbReference type="Pfam" id="PF02687"/>
    </source>
</evidence>
<evidence type="ECO:0000256" key="1">
    <source>
        <dbReference type="ARBA" id="ARBA00004651"/>
    </source>
</evidence>
<dbReference type="Pfam" id="PF12704">
    <property type="entry name" value="MacB_PCD"/>
    <property type="match status" value="1"/>
</dbReference>
<sequence length="417" mass="46412">MKRNFSFYVARRYMFSKKSVGAINVISFISVAGVAVGTMALVIVLSVFNGFHDLVASLFTNFDPQIEVVPVKGKTINADAPELDRIRHLDFVDVATDVVEDQAIAVYGDRQRMVTVMGVDENFDQLTNISDILYGDGDFTLRVANLYFGVPGIRLAQDLGLGARWADYLKIYAPVRRGQLTDLDTPTDGFVVDSLLSPGVVYAVNQNKYDRDRIITSIYFARQLFDQDGMLSSLQLRLKPGTDLSTAKCEIKAAAGEKFRVLDRFEQQADTFRIMQIEKVLAYVFLTFILIVACFNIISSLSMLIIDKKDDINTLHNLGANDRQIQSIFLYEGRIISAVGALIGIGLGLALCGLQQAFGFVKMGESSGTFIVNAYPVSVHYWDVLVVFITVILIGWAASWIPARRLRKQILNRITTP</sequence>
<evidence type="ECO:0000313" key="10">
    <source>
        <dbReference type="EMBL" id="RHK49315.1"/>
    </source>
</evidence>
<evidence type="ECO:0000256" key="3">
    <source>
        <dbReference type="ARBA" id="ARBA00022475"/>
    </source>
</evidence>
<name>A0A415GJA2_9BACT</name>
<accession>A0A415GJA2</accession>
<feature type="domain" description="ABC3 transporter permease C-terminal" evidence="8">
    <location>
        <begin position="284"/>
        <end position="409"/>
    </location>
</feature>
<evidence type="ECO:0000313" key="11">
    <source>
        <dbReference type="Proteomes" id="UP000286598"/>
    </source>
</evidence>
<dbReference type="PANTHER" id="PTHR30489">
    <property type="entry name" value="LIPOPROTEIN-RELEASING SYSTEM TRANSMEMBRANE PROTEIN LOLE"/>
    <property type="match status" value="1"/>
</dbReference>
<comment type="subcellular location">
    <subcellularLocation>
        <location evidence="1">Cell membrane</location>
        <topology evidence="1">Multi-pass membrane protein</topology>
    </subcellularLocation>
</comment>
<dbReference type="Proteomes" id="UP000286598">
    <property type="component" value="Unassembled WGS sequence"/>
</dbReference>
<dbReference type="InterPro" id="IPR025857">
    <property type="entry name" value="MacB_PCD"/>
</dbReference>
<keyword evidence="4 7" id="KW-0812">Transmembrane</keyword>
<evidence type="ECO:0000256" key="7">
    <source>
        <dbReference type="SAM" id="Phobius"/>
    </source>
</evidence>
<feature type="transmembrane region" description="Helical" evidence="7">
    <location>
        <begin position="335"/>
        <end position="361"/>
    </location>
</feature>
<evidence type="ECO:0000256" key="6">
    <source>
        <dbReference type="ARBA" id="ARBA00023136"/>
    </source>
</evidence>
<proteinExistence type="inferred from homology"/>
<feature type="transmembrane region" description="Helical" evidence="7">
    <location>
        <begin position="381"/>
        <end position="403"/>
    </location>
</feature>
<dbReference type="InterPro" id="IPR003838">
    <property type="entry name" value="ABC3_permease_C"/>
</dbReference>
<evidence type="ECO:0000259" key="9">
    <source>
        <dbReference type="Pfam" id="PF12704"/>
    </source>
</evidence>
<organism evidence="10 11">
    <name type="scientific">Leyella stercorea</name>
    <dbReference type="NCBI Taxonomy" id="363265"/>
    <lineage>
        <taxon>Bacteria</taxon>
        <taxon>Pseudomonadati</taxon>
        <taxon>Bacteroidota</taxon>
        <taxon>Bacteroidia</taxon>
        <taxon>Bacteroidales</taxon>
        <taxon>Prevotellaceae</taxon>
        <taxon>Leyella</taxon>
    </lineage>
</organism>
<dbReference type="GO" id="GO:0098797">
    <property type="term" value="C:plasma membrane protein complex"/>
    <property type="evidence" value="ECO:0007669"/>
    <property type="project" value="TreeGrafter"/>
</dbReference>
<evidence type="ECO:0000256" key="5">
    <source>
        <dbReference type="ARBA" id="ARBA00022989"/>
    </source>
</evidence>
<keyword evidence="5 7" id="KW-1133">Transmembrane helix</keyword>
<dbReference type="GO" id="GO:0044874">
    <property type="term" value="P:lipoprotein localization to outer membrane"/>
    <property type="evidence" value="ECO:0007669"/>
    <property type="project" value="TreeGrafter"/>
</dbReference>
<dbReference type="PANTHER" id="PTHR30489:SF0">
    <property type="entry name" value="LIPOPROTEIN-RELEASING SYSTEM TRANSMEMBRANE PROTEIN LOLE"/>
    <property type="match status" value="1"/>
</dbReference>
<protein>
    <submittedName>
        <fullName evidence="10">ABC transporter permease</fullName>
    </submittedName>
</protein>
<feature type="domain" description="MacB-like periplasmic core" evidence="9">
    <location>
        <begin position="27"/>
        <end position="158"/>
    </location>
</feature>
<dbReference type="InterPro" id="IPR051447">
    <property type="entry name" value="Lipoprotein-release_system"/>
</dbReference>